<evidence type="ECO:0000313" key="1">
    <source>
        <dbReference type="EMBL" id="GJM55839.1"/>
    </source>
</evidence>
<accession>A0AAV5B5J1</accession>
<organism evidence="1 2">
    <name type="scientific">Granulimonas faecalis</name>
    <dbReference type="NCBI Taxonomy" id="2894155"/>
    <lineage>
        <taxon>Bacteria</taxon>
        <taxon>Bacillati</taxon>
        <taxon>Actinomycetota</taxon>
        <taxon>Coriobacteriia</taxon>
        <taxon>Coriobacteriales</taxon>
        <taxon>Kribbibacteriaceae</taxon>
        <taxon>Granulimonas</taxon>
    </lineage>
</organism>
<proteinExistence type="predicted"/>
<dbReference type="Proteomes" id="UP001055025">
    <property type="component" value="Unassembled WGS sequence"/>
</dbReference>
<gene>
    <name evidence="1" type="ORF">ATOP_14940</name>
</gene>
<reference evidence="1" key="1">
    <citation type="journal article" date="2022" name="Int. J. Syst. Evol. Microbiol.">
        <title>Granulimonas faecalis gen. nov., sp. nov., and Leptogranulimonas caecicola gen. nov., sp. nov., novel lactate-producing Atopobiaceae bacteria isolated from mouse intestines, and an emended description of the family Atopobiaceae.</title>
        <authorList>
            <person name="Morinaga K."/>
            <person name="Kusada H."/>
            <person name="Sakamoto S."/>
            <person name="Murakami T."/>
            <person name="Toyoda A."/>
            <person name="Mori H."/>
            <person name="Meng X.Y."/>
            <person name="Takashino M."/>
            <person name="Murotomi K."/>
            <person name="Tamaki H."/>
        </authorList>
    </citation>
    <scope>NUCLEOTIDE SEQUENCE</scope>
    <source>
        <strain evidence="1">OPF53</strain>
    </source>
</reference>
<sequence length="127" mass="13158">MVPAEVRVRGPGGERVIDALVVGGFRERLVGLMGDFPPGACPVLAFPACRSLHTVGMGSPVDMAFVGPDGAVALSRRAVPPWRAVSCPGAAWALERVAADAPWPGEGDGVSLCVQTGREAPRDRRGS</sequence>
<dbReference type="EMBL" id="BQKC01000001">
    <property type="protein sequence ID" value="GJM55839.1"/>
    <property type="molecule type" value="Genomic_DNA"/>
</dbReference>
<dbReference type="AlphaFoldDB" id="A0AAV5B5J1"/>
<keyword evidence="2" id="KW-1185">Reference proteome</keyword>
<evidence type="ECO:0008006" key="3">
    <source>
        <dbReference type="Google" id="ProtNLM"/>
    </source>
</evidence>
<comment type="caution">
    <text evidence="1">The sequence shown here is derived from an EMBL/GenBank/DDBJ whole genome shotgun (WGS) entry which is preliminary data.</text>
</comment>
<evidence type="ECO:0000313" key="2">
    <source>
        <dbReference type="Proteomes" id="UP001055025"/>
    </source>
</evidence>
<protein>
    <recommendedName>
        <fullName evidence="3">DUF192 domain-containing protein</fullName>
    </recommendedName>
</protein>
<name>A0AAV5B5J1_9ACTN</name>
<dbReference type="RefSeq" id="WP_135978316.1">
    <property type="nucleotide sequence ID" value="NZ_BQKC01000001.1"/>
</dbReference>